<dbReference type="GO" id="GO:0030688">
    <property type="term" value="C:preribosome, small subunit precursor"/>
    <property type="evidence" value="ECO:0007669"/>
    <property type="project" value="TreeGrafter"/>
</dbReference>
<name>A0A1B6EFD0_9HEMI</name>
<dbReference type="GO" id="GO:0005634">
    <property type="term" value="C:nucleus"/>
    <property type="evidence" value="ECO:0007669"/>
    <property type="project" value="TreeGrafter"/>
</dbReference>
<evidence type="ECO:0000256" key="1">
    <source>
        <dbReference type="ARBA" id="ARBA00009078"/>
    </source>
</evidence>
<accession>A0A1B6EFD0</accession>
<organism evidence="3">
    <name type="scientific">Clastoptera arizonana</name>
    <name type="common">Arizona spittle bug</name>
    <dbReference type="NCBI Taxonomy" id="38151"/>
    <lineage>
        <taxon>Eukaryota</taxon>
        <taxon>Metazoa</taxon>
        <taxon>Ecdysozoa</taxon>
        <taxon>Arthropoda</taxon>
        <taxon>Hexapoda</taxon>
        <taxon>Insecta</taxon>
        <taxon>Pterygota</taxon>
        <taxon>Neoptera</taxon>
        <taxon>Paraneoptera</taxon>
        <taxon>Hemiptera</taxon>
        <taxon>Auchenorrhyncha</taxon>
        <taxon>Cercopoidea</taxon>
        <taxon>Clastopteridae</taxon>
        <taxon>Clastoptera</taxon>
    </lineage>
</organism>
<dbReference type="PANTHER" id="PTHR21531">
    <property type="entry name" value="LOW-TEMPERATURE VIABILITY PROTEIN LTV1-RELATED"/>
    <property type="match status" value="1"/>
</dbReference>
<dbReference type="GO" id="GO:0005829">
    <property type="term" value="C:cytosol"/>
    <property type="evidence" value="ECO:0007669"/>
    <property type="project" value="TreeGrafter"/>
</dbReference>
<dbReference type="InterPro" id="IPR007307">
    <property type="entry name" value="Ltv1"/>
</dbReference>
<sequence length="154" mass="18016">MPKNKKKFIDKKNAITFHLVHRSQQDPLTADENAPQHVLLPALGSTERSKTLKEDRSKRKEEQLKYGIYFDDDYDYLQHLRDPNVVAVWEQSESLNQEQTSKLKLPSSVFASEIEEDVGLLNKAAPESGIKHLFYTLFRFDFEYLLIYKSPRKN</sequence>
<reference evidence="3" key="1">
    <citation type="submission" date="2015-12" db="EMBL/GenBank/DDBJ databases">
        <title>De novo transcriptome assembly of four potential Pierce s Disease insect vectors from Arizona vineyards.</title>
        <authorList>
            <person name="Tassone E.E."/>
        </authorList>
    </citation>
    <scope>NUCLEOTIDE SEQUENCE</scope>
</reference>
<comment type="similarity">
    <text evidence="1">Belongs to the LTV1 family.</text>
</comment>
<evidence type="ECO:0000256" key="2">
    <source>
        <dbReference type="ARBA" id="ARBA00021561"/>
    </source>
</evidence>
<dbReference type="EMBL" id="GEDC01000673">
    <property type="protein sequence ID" value="JAS36625.1"/>
    <property type="molecule type" value="Transcribed_RNA"/>
</dbReference>
<dbReference type="GO" id="GO:0042274">
    <property type="term" value="P:ribosomal small subunit biogenesis"/>
    <property type="evidence" value="ECO:0007669"/>
    <property type="project" value="InterPro"/>
</dbReference>
<protein>
    <recommendedName>
        <fullName evidence="2">Protein LTV1 homolog</fullName>
    </recommendedName>
</protein>
<dbReference type="Pfam" id="PF04180">
    <property type="entry name" value="LTV"/>
    <property type="match status" value="1"/>
</dbReference>
<evidence type="ECO:0000313" key="3">
    <source>
        <dbReference type="EMBL" id="JAS36625.1"/>
    </source>
</evidence>
<gene>
    <name evidence="3" type="ORF">g.6686</name>
</gene>
<dbReference type="GO" id="GO:0000056">
    <property type="term" value="P:ribosomal small subunit export from nucleus"/>
    <property type="evidence" value="ECO:0007669"/>
    <property type="project" value="TreeGrafter"/>
</dbReference>
<dbReference type="AlphaFoldDB" id="A0A1B6EFD0"/>
<proteinExistence type="inferred from homology"/>
<dbReference type="PANTHER" id="PTHR21531:SF0">
    <property type="entry name" value="PROTEIN LTV1 HOMOLOG"/>
    <property type="match status" value="1"/>
</dbReference>